<keyword evidence="10" id="KW-0645">Protease</keyword>
<dbReference type="GO" id="GO:0004252">
    <property type="term" value="F:serine-type endopeptidase activity"/>
    <property type="evidence" value="ECO:0007669"/>
    <property type="project" value="InterPro"/>
</dbReference>
<feature type="transmembrane region" description="Helical" evidence="7">
    <location>
        <begin position="143"/>
        <end position="167"/>
    </location>
</feature>
<evidence type="ECO:0000256" key="5">
    <source>
        <dbReference type="ARBA" id="ARBA00022989"/>
    </source>
</evidence>
<dbReference type="Proteomes" id="UP000184368">
    <property type="component" value="Unassembled WGS sequence"/>
</dbReference>
<keyword evidence="11" id="KW-1185">Reference proteome</keyword>
<dbReference type="InterPro" id="IPR022764">
    <property type="entry name" value="Peptidase_S54_rhomboid_dom"/>
</dbReference>
<dbReference type="GO" id="GO:0006508">
    <property type="term" value="P:proteolysis"/>
    <property type="evidence" value="ECO:0007669"/>
    <property type="project" value="UniProtKB-KW"/>
</dbReference>
<dbReference type="EMBL" id="FQUO01000017">
    <property type="protein sequence ID" value="SHG07486.1"/>
    <property type="molecule type" value="Genomic_DNA"/>
</dbReference>
<comment type="subcellular location">
    <subcellularLocation>
        <location evidence="1">Membrane</location>
        <topology evidence="1">Multi-pass membrane protein</topology>
    </subcellularLocation>
</comment>
<evidence type="ECO:0000256" key="4">
    <source>
        <dbReference type="ARBA" id="ARBA00022801"/>
    </source>
</evidence>
<evidence type="ECO:0000259" key="8">
    <source>
        <dbReference type="Pfam" id="PF01694"/>
    </source>
</evidence>
<keyword evidence="6 7" id="KW-0472">Membrane</keyword>
<feature type="transmembrane region" description="Helical" evidence="7">
    <location>
        <begin position="21"/>
        <end position="44"/>
    </location>
</feature>
<evidence type="ECO:0000256" key="3">
    <source>
        <dbReference type="ARBA" id="ARBA00022692"/>
    </source>
</evidence>
<protein>
    <submittedName>
        <fullName evidence="10">Membrane associated serine protease, rhomboid family</fullName>
    </submittedName>
</protein>
<comment type="similarity">
    <text evidence="2">Belongs to the peptidase S54 family.</text>
</comment>
<evidence type="ECO:0000256" key="1">
    <source>
        <dbReference type="ARBA" id="ARBA00004141"/>
    </source>
</evidence>
<dbReference type="Gene3D" id="1.20.1540.10">
    <property type="entry name" value="Rhomboid-like"/>
    <property type="match status" value="1"/>
</dbReference>
<evidence type="ECO:0000259" key="9">
    <source>
        <dbReference type="Pfam" id="PF20216"/>
    </source>
</evidence>
<feature type="transmembrane region" description="Helical" evidence="7">
    <location>
        <begin position="87"/>
        <end position="105"/>
    </location>
</feature>
<feature type="domain" description="DUF6576" evidence="9">
    <location>
        <begin position="273"/>
        <end position="305"/>
    </location>
</feature>
<dbReference type="PANTHER" id="PTHR43731:SF14">
    <property type="entry name" value="PRESENILIN-ASSOCIATED RHOMBOID-LIKE PROTEIN, MITOCHONDRIAL"/>
    <property type="match status" value="1"/>
</dbReference>
<evidence type="ECO:0000313" key="11">
    <source>
        <dbReference type="Proteomes" id="UP000184368"/>
    </source>
</evidence>
<gene>
    <name evidence="10" type="ORF">SAMN05444008_11768</name>
</gene>
<evidence type="ECO:0000256" key="7">
    <source>
        <dbReference type="SAM" id="Phobius"/>
    </source>
</evidence>
<feature type="transmembrane region" description="Helical" evidence="7">
    <location>
        <begin position="204"/>
        <end position="221"/>
    </location>
</feature>
<dbReference type="PANTHER" id="PTHR43731">
    <property type="entry name" value="RHOMBOID PROTEASE"/>
    <property type="match status" value="1"/>
</dbReference>
<evidence type="ECO:0000256" key="6">
    <source>
        <dbReference type="ARBA" id="ARBA00023136"/>
    </source>
</evidence>
<dbReference type="InterPro" id="IPR050925">
    <property type="entry name" value="Rhomboid_protease_S54"/>
</dbReference>
<dbReference type="Pfam" id="PF20216">
    <property type="entry name" value="DUF6576"/>
    <property type="match status" value="1"/>
</dbReference>
<keyword evidence="5 7" id="KW-1133">Transmembrane helix</keyword>
<dbReference type="GO" id="GO:0016020">
    <property type="term" value="C:membrane"/>
    <property type="evidence" value="ECO:0007669"/>
    <property type="project" value="UniProtKB-SubCell"/>
</dbReference>
<dbReference type="STRING" id="1302690.BUE76_02440"/>
<evidence type="ECO:0000313" key="10">
    <source>
        <dbReference type="EMBL" id="SHG07486.1"/>
    </source>
</evidence>
<feature type="transmembrane region" description="Helical" evidence="7">
    <location>
        <begin position="179"/>
        <end position="198"/>
    </location>
</feature>
<dbReference type="SUPFAM" id="SSF144091">
    <property type="entry name" value="Rhomboid-like"/>
    <property type="match status" value="1"/>
</dbReference>
<keyword evidence="3 7" id="KW-0812">Transmembrane</keyword>
<sequence length="309" mass="34585">MSFYREQNRSRLTVGHDGNSLVMLIAVNLVVFILLAFIKVVYYFTYGKEGVLIYQDNVLDWVALPASLQVFITRPWTLLTHFIVHDSVWHIIANMLWLWAFGYILQDLAGNRKLIPIFIYGALAGAAAYMLACNLLPPLRENLAASSALGASAGVMAIAIATTVLAPNYRIFPLLNGGIPLWVLTLIFVIIDLATIPYNNAGGHIAHLAGAGTGFVLVGLLRKGYDWSTWMNNFYDWINNLFNPDKPAKGKEVKTQLFYKSSVKPFKKTSNVTQQRIDDILDKINQKGYGSLSDEEREILTRASREDLL</sequence>
<keyword evidence="4" id="KW-0378">Hydrolase</keyword>
<dbReference type="InterPro" id="IPR046483">
    <property type="entry name" value="DUF6576"/>
</dbReference>
<feature type="domain" description="Peptidase S54 rhomboid" evidence="8">
    <location>
        <begin position="75"/>
        <end position="222"/>
    </location>
</feature>
<name>A0A1M5GUQ8_9BACT</name>
<organism evidence="10 11">
    <name type="scientific">Cnuella takakiae</name>
    <dbReference type="NCBI Taxonomy" id="1302690"/>
    <lineage>
        <taxon>Bacteria</taxon>
        <taxon>Pseudomonadati</taxon>
        <taxon>Bacteroidota</taxon>
        <taxon>Chitinophagia</taxon>
        <taxon>Chitinophagales</taxon>
        <taxon>Chitinophagaceae</taxon>
        <taxon>Cnuella</taxon>
    </lineage>
</organism>
<dbReference type="Pfam" id="PF01694">
    <property type="entry name" value="Rhomboid"/>
    <property type="match status" value="1"/>
</dbReference>
<evidence type="ECO:0000256" key="2">
    <source>
        <dbReference type="ARBA" id="ARBA00009045"/>
    </source>
</evidence>
<accession>A0A1M5GUQ8</accession>
<feature type="transmembrane region" description="Helical" evidence="7">
    <location>
        <begin position="117"/>
        <end position="137"/>
    </location>
</feature>
<proteinExistence type="inferred from homology"/>
<dbReference type="InterPro" id="IPR035952">
    <property type="entry name" value="Rhomboid-like_sf"/>
</dbReference>
<dbReference type="AlphaFoldDB" id="A0A1M5GUQ8"/>
<reference evidence="10 11" key="1">
    <citation type="submission" date="2016-11" db="EMBL/GenBank/DDBJ databases">
        <authorList>
            <person name="Jaros S."/>
            <person name="Januszkiewicz K."/>
            <person name="Wedrychowicz H."/>
        </authorList>
    </citation>
    <scope>NUCLEOTIDE SEQUENCE [LARGE SCALE GENOMIC DNA]</scope>
    <source>
        <strain evidence="10 11">DSM 26897</strain>
    </source>
</reference>